<feature type="transmembrane region" description="Helical" evidence="1">
    <location>
        <begin position="21"/>
        <end position="43"/>
    </location>
</feature>
<dbReference type="EMBL" id="PKUQ01000001">
    <property type="protein sequence ID" value="PLW79015.1"/>
    <property type="molecule type" value="Genomic_DNA"/>
</dbReference>
<dbReference type="OrthoDB" id="121744at2"/>
<keyword evidence="1" id="KW-0472">Membrane</keyword>
<evidence type="ECO:0008006" key="4">
    <source>
        <dbReference type="Google" id="ProtNLM"/>
    </source>
</evidence>
<keyword evidence="1" id="KW-1133">Transmembrane helix</keyword>
<evidence type="ECO:0000313" key="2">
    <source>
        <dbReference type="EMBL" id="PLW79015.1"/>
    </source>
</evidence>
<keyword evidence="1" id="KW-0812">Transmembrane</keyword>
<evidence type="ECO:0000256" key="1">
    <source>
        <dbReference type="SAM" id="Phobius"/>
    </source>
</evidence>
<feature type="transmembrane region" description="Helical" evidence="1">
    <location>
        <begin position="115"/>
        <end position="137"/>
    </location>
</feature>
<dbReference type="GO" id="GO:0005886">
    <property type="term" value="C:plasma membrane"/>
    <property type="evidence" value="ECO:0007669"/>
    <property type="project" value="UniProtKB-SubCell"/>
</dbReference>
<keyword evidence="3" id="KW-1185">Reference proteome</keyword>
<dbReference type="InterPro" id="IPR051907">
    <property type="entry name" value="DoxX-like_oxidoreductase"/>
</dbReference>
<comment type="caution">
    <text evidence="2">The sequence shown here is derived from an EMBL/GenBank/DDBJ whole genome shotgun (WGS) entry which is preliminary data.</text>
</comment>
<organism evidence="2 3">
    <name type="scientific">Cohaesibacter celericrescens</name>
    <dbReference type="NCBI Taxonomy" id="2067669"/>
    <lineage>
        <taxon>Bacteria</taxon>
        <taxon>Pseudomonadati</taxon>
        <taxon>Pseudomonadota</taxon>
        <taxon>Alphaproteobacteria</taxon>
        <taxon>Hyphomicrobiales</taxon>
        <taxon>Cohaesibacteraceae</taxon>
    </lineage>
</organism>
<evidence type="ECO:0000313" key="3">
    <source>
        <dbReference type="Proteomes" id="UP000234881"/>
    </source>
</evidence>
<dbReference type="AlphaFoldDB" id="A0A2N5XX46"/>
<sequence>MRLIQSLNHLHSSLFDGLSRLLDGWFLGLTARFIFSSVLMFYFFNSALTKIGDGIFGIFNPSVGAYAQILPPIIEAVGYDASQIAFFPWTLIVILGTAAEFILPVLIFLGLGTRLASVAFIGFILVMTFVDINFHAVDASTIGRMFDRIHNSEILDQRLLWLFPLLFLIVKGPGKLSFDHLLRRWVKSQTEQQV</sequence>
<dbReference type="RefSeq" id="WP_101532097.1">
    <property type="nucleotide sequence ID" value="NZ_JBFHIU010000054.1"/>
</dbReference>
<dbReference type="PANTHER" id="PTHR33452:SF1">
    <property type="entry name" value="INNER MEMBRANE PROTEIN YPHA-RELATED"/>
    <property type="match status" value="1"/>
</dbReference>
<protein>
    <recommendedName>
        <fullName evidence="4">DoxX family protein</fullName>
    </recommendedName>
</protein>
<gene>
    <name evidence="2" type="ORF">C0081_01930</name>
</gene>
<proteinExistence type="predicted"/>
<feature type="transmembrane region" description="Helical" evidence="1">
    <location>
        <begin position="86"/>
        <end position="109"/>
    </location>
</feature>
<name>A0A2N5XX46_9HYPH</name>
<dbReference type="PANTHER" id="PTHR33452">
    <property type="entry name" value="OXIDOREDUCTASE CATD-RELATED"/>
    <property type="match status" value="1"/>
</dbReference>
<accession>A0A2N5XX46</accession>
<reference evidence="2 3" key="1">
    <citation type="submission" date="2018-01" db="EMBL/GenBank/DDBJ databases">
        <title>The draft genome sequence of Cohaesibacter sp. H1304.</title>
        <authorList>
            <person name="Wang N.-N."/>
            <person name="Du Z.-J."/>
        </authorList>
    </citation>
    <scope>NUCLEOTIDE SEQUENCE [LARGE SCALE GENOMIC DNA]</scope>
    <source>
        <strain evidence="2 3">H1304</strain>
    </source>
</reference>
<feature type="transmembrane region" description="Helical" evidence="1">
    <location>
        <begin position="55"/>
        <end position="74"/>
    </location>
</feature>
<dbReference type="Proteomes" id="UP000234881">
    <property type="component" value="Unassembled WGS sequence"/>
</dbReference>